<dbReference type="PANTHER" id="PTHR43702:SF12">
    <property type="entry name" value="N-ACETYL GLUCOSAMINE TRANSPORTER NAGP"/>
    <property type="match status" value="1"/>
</dbReference>
<dbReference type="EMBL" id="NBBI01000002">
    <property type="protein sequence ID" value="OWK31282.1"/>
    <property type="molecule type" value="Genomic_DNA"/>
</dbReference>
<dbReference type="InterPro" id="IPR011701">
    <property type="entry name" value="MFS"/>
</dbReference>
<keyword evidence="4" id="KW-1003">Cell membrane</keyword>
<feature type="transmembrane region" description="Helical" evidence="8">
    <location>
        <begin position="85"/>
        <end position="105"/>
    </location>
</feature>
<keyword evidence="6 8" id="KW-1133">Transmembrane helix</keyword>
<evidence type="ECO:0000256" key="4">
    <source>
        <dbReference type="ARBA" id="ARBA00022475"/>
    </source>
</evidence>
<dbReference type="InterPro" id="IPR050375">
    <property type="entry name" value="MFS_TsgA-like"/>
</dbReference>
<feature type="transmembrane region" description="Helical" evidence="8">
    <location>
        <begin position="143"/>
        <end position="166"/>
    </location>
</feature>
<comment type="caution">
    <text evidence="9">The sequence shown here is derived from an EMBL/GenBank/DDBJ whole genome shotgun (WGS) entry which is preliminary data.</text>
</comment>
<feature type="transmembrane region" description="Helical" evidence="8">
    <location>
        <begin position="245"/>
        <end position="269"/>
    </location>
</feature>
<evidence type="ECO:0000256" key="2">
    <source>
        <dbReference type="ARBA" id="ARBA00004429"/>
    </source>
</evidence>
<reference evidence="9 10" key="1">
    <citation type="submission" date="2017-03" db="EMBL/GenBank/DDBJ databases">
        <title>Genome sequence of Sphingomonas dokdonensis DSM 21029.</title>
        <authorList>
            <person name="Poehlein A."/>
            <person name="Wuebbeler J.H."/>
            <person name="Steinbuechel A."/>
            <person name="Daniel R."/>
        </authorList>
    </citation>
    <scope>NUCLEOTIDE SEQUENCE [LARGE SCALE GENOMIC DNA]</scope>
    <source>
        <strain evidence="9 10">DSM 21029</strain>
    </source>
</reference>
<dbReference type="GO" id="GO:0005886">
    <property type="term" value="C:plasma membrane"/>
    <property type="evidence" value="ECO:0007669"/>
    <property type="project" value="UniProtKB-SubCell"/>
</dbReference>
<keyword evidence="10" id="KW-1185">Reference proteome</keyword>
<evidence type="ECO:0000313" key="9">
    <source>
        <dbReference type="EMBL" id="OWK31282.1"/>
    </source>
</evidence>
<sequence length="439" mass="46262">MTNGNQASGARSRTTIAIIGVMFFIFGFVTWLNGPLITFVKFAFTLDDVSAFLVPMVFYMSYFFLALPAAWLLRRTGMKKGMTIGLLVMALGAALFGQFATMRVFPGALTGLFVIGAGLSILQTAANPYISIVGPIESAAQRIAVMGICNKVAGILAPVVLGVLVLRGIGELEAQLGSIADPAAREALLERFAAQIHTPYMAMAALLALLGVFVFYSPLPEIVPDDAAGSSAGEDRRGLGGFPHLWLGVLCLFLYVGVEVMAGDAIGIYGQAFGLPTQQTAFFTSLTLAGMLAGYLVGLVVIPRFVSQERYLGLSAMLGIGLTLCAFVTRDYVSVGFVAALGFANAMMWPAIFPLAIRGLGRHTETGSAIMIMGICGGAIVPQLFAILKAHAPFQTVFLLLMAPAYAYILFYALRGHRAGGIGSVPAMRSDAAAGLVEG</sequence>
<feature type="transmembrane region" description="Helical" evidence="8">
    <location>
        <begin position="12"/>
        <end position="32"/>
    </location>
</feature>
<organism evidence="9 10">
    <name type="scientific">Sphingomonas dokdonensis</name>
    <dbReference type="NCBI Taxonomy" id="344880"/>
    <lineage>
        <taxon>Bacteria</taxon>
        <taxon>Pseudomonadati</taxon>
        <taxon>Pseudomonadota</taxon>
        <taxon>Alphaproteobacteria</taxon>
        <taxon>Sphingomonadales</taxon>
        <taxon>Sphingomonadaceae</taxon>
        <taxon>Sphingomonas</taxon>
    </lineage>
</organism>
<dbReference type="GO" id="GO:0005354">
    <property type="term" value="F:galactose transmembrane transporter activity"/>
    <property type="evidence" value="ECO:0007669"/>
    <property type="project" value="InterPro"/>
</dbReference>
<dbReference type="SUPFAM" id="SSF103473">
    <property type="entry name" value="MFS general substrate transporter"/>
    <property type="match status" value="1"/>
</dbReference>
<dbReference type="RefSeq" id="WP_088366642.1">
    <property type="nucleotide sequence ID" value="NZ_NBBI01000002.1"/>
</dbReference>
<evidence type="ECO:0000256" key="3">
    <source>
        <dbReference type="ARBA" id="ARBA00009120"/>
    </source>
</evidence>
<dbReference type="AlphaFoldDB" id="A0A245ZNH1"/>
<evidence type="ECO:0000256" key="1">
    <source>
        <dbReference type="ARBA" id="ARBA00003321"/>
    </source>
</evidence>
<evidence type="ECO:0000256" key="5">
    <source>
        <dbReference type="ARBA" id="ARBA00022692"/>
    </source>
</evidence>
<dbReference type="OrthoDB" id="9795150at2"/>
<feature type="transmembrane region" description="Helical" evidence="8">
    <location>
        <begin position="311"/>
        <end position="329"/>
    </location>
</feature>
<protein>
    <submittedName>
        <fullName evidence="9">L-fucose-proton symporter</fullName>
    </submittedName>
</protein>
<accession>A0A245ZNH1</accession>
<evidence type="ECO:0000256" key="7">
    <source>
        <dbReference type="ARBA" id="ARBA00023136"/>
    </source>
</evidence>
<evidence type="ECO:0000256" key="6">
    <source>
        <dbReference type="ARBA" id="ARBA00022989"/>
    </source>
</evidence>
<dbReference type="GO" id="GO:0055056">
    <property type="term" value="F:D-glucose transmembrane transporter activity"/>
    <property type="evidence" value="ECO:0007669"/>
    <property type="project" value="InterPro"/>
</dbReference>
<feature type="transmembrane region" description="Helical" evidence="8">
    <location>
        <begin position="394"/>
        <end position="414"/>
    </location>
</feature>
<dbReference type="NCBIfam" id="TIGR01272">
    <property type="entry name" value="gluP"/>
    <property type="match status" value="1"/>
</dbReference>
<feature type="transmembrane region" description="Helical" evidence="8">
    <location>
        <begin position="111"/>
        <end position="131"/>
    </location>
</feature>
<dbReference type="CDD" id="cd17394">
    <property type="entry name" value="MFS_FucP_like"/>
    <property type="match status" value="1"/>
</dbReference>
<comment type="function">
    <text evidence="1">Intake of glucose and galactose.</text>
</comment>
<dbReference type="GO" id="GO:1904659">
    <property type="term" value="P:D-glucose transmembrane transport"/>
    <property type="evidence" value="ECO:0007669"/>
    <property type="project" value="InterPro"/>
</dbReference>
<proteinExistence type="inferred from homology"/>
<keyword evidence="7 8" id="KW-0472">Membrane</keyword>
<dbReference type="Pfam" id="PF07690">
    <property type="entry name" value="MFS_1"/>
    <property type="match status" value="1"/>
</dbReference>
<comment type="subcellular location">
    <subcellularLocation>
        <location evidence="2">Cell inner membrane</location>
        <topology evidence="2">Multi-pass membrane protein</topology>
    </subcellularLocation>
</comment>
<feature type="transmembrane region" description="Helical" evidence="8">
    <location>
        <begin position="335"/>
        <end position="357"/>
    </location>
</feature>
<comment type="similarity">
    <text evidence="3">Belongs to the major facilitator superfamily. FHS transporter (TC 2.A.1.7) family.</text>
</comment>
<feature type="transmembrane region" description="Helical" evidence="8">
    <location>
        <begin position="198"/>
        <end position="216"/>
    </location>
</feature>
<dbReference type="Gene3D" id="1.20.1250.20">
    <property type="entry name" value="MFS general substrate transporter like domains"/>
    <property type="match status" value="2"/>
</dbReference>
<feature type="transmembrane region" description="Helical" evidence="8">
    <location>
        <begin position="52"/>
        <end position="73"/>
    </location>
</feature>
<dbReference type="PANTHER" id="PTHR43702">
    <property type="entry name" value="L-FUCOSE-PROTON SYMPORTER"/>
    <property type="match status" value="1"/>
</dbReference>
<dbReference type="InterPro" id="IPR036259">
    <property type="entry name" value="MFS_trans_sf"/>
</dbReference>
<gene>
    <name evidence="9" type="primary">fucP_1</name>
    <name evidence="9" type="ORF">SPDO_12890</name>
</gene>
<feature type="transmembrane region" description="Helical" evidence="8">
    <location>
        <begin position="369"/>
        <end position="388"/>
    </location>
</feature>
<dbReference type="Proteomes" id="UP000197290">
    <property type="component" value="Unassembled WGS sequence"/>
</dbReference>
<evidence type="ECO:0000313" key="10">
    <source>
        <dbReference type="Proteomes" id="UP000197290"/>
    </source>
</evidence>
<dbReference type="InterPro" id="IPR005964">
    <property type="entry name" value="Glc/Gal_transptr_bac"/>
</dbReference>
<evidence type="ECO:0000256" key="8">
    <source>
        <dbReference type="SAM" id="Phobius"/>
    </source>
</evidence>
<keyword evidence="5 8" id="KW-0812">Transmembrane</keyword>
<feature type="transmembrane region" description="Helical" evidence="8">
    <location>
        <begin position="281"/>
        <end position="302"/>
    </location>
</feature>
<name>A0A245ZNH1_9SPHN</name>